<feature type="compositionally biased region" description="Basic and acidic residues" evidence="4">
    <location>
        <begin position="2068"/>
        <end position="2093"/>
    </location>
</feature>
<feature type="compositionally biased region" description="Basic and acidic residues" evidence="4">
    <location>
        <begin position="2367"/>
        <end position="2379"/>
    </location>
</feature>
<feature type="compositionally biased region" description="Basic and acidic residues" evidence="4">
    <location>
        <begin position="3709"/>
        <end position="3727"/>
    </location>
</feature>
<feature type="compositionally biased region" description="Basic and acidic residues" evidence="4">
    <location>
        <begin position="2933"/>
        <end position="2942"/>
    </location>
</feature>
<feature type="compositionally biased region" description="Basic and acidic residues" evidence="4">
    <location>
        <begin position="700"/>
        <end position="715"/>
    </location>
</feature>
<feature type="compositionally biased region" description="Polar residues" evidence="4">
    <location>
        <begin position="485"/>
        <end position="514"/>
    </location>
</feature>
<feature type="compositionally biased region" description="Basic and acidic residues" evidence="4">
    <location>
        <begin position="4492"/>
        <end position="4508"/>
    </location>
</feature>
<feature type="compositionally biased region" description="Basic and acidic residues" evidence="4">
    <location>
        <begin position="4668"/>
        <end position="4683"/>
    </location>
</feature>
<feature type="compositionally biased region" description="Basic and acidic residues" evidence="4">
    <location>
        <begin position="2301"/>
        <end position="2310"/>
    </location>
</feature>
<name>A0ABR1B9G0_POLSC</name>
<feature type="compositionally biased region" description="Basic and acidic residues" evidence="4">
    <location>
        <begin position="1580"/>
        <end position="1595"/>
    </location>
</feature>
<feature type="compositionally biased region" description="Basic and acidic residues" evidence="4">
    <location>
        <begin position="4202"/>
        <end position="4217"/>
    </location>
</feature>
<feature type="region of interest" description="Disordered" evidence="4">
    <location>
        <begin position="4897"/>
        <end position="4926"/>
    </location>
</feature>
<feature type="compositionally biased region" description="Basic and acidic residues" evidence="4">
    <location>
        <begin position="4725"/>
        <end position="4740"/>
    </location>
</feature>
<feature type="compositionally biased region" description="Basic and acidic residues" evidence="4">
    <location>
        <begin position="2990"/>
        <end position="2999"/>
    </location>
</feature>
<dbReference type="SUPFAM" id="SSF57603">
    <property type="entry name" value="FnI-like domain"/>
    <property type="match status" value="5"/>
</dbReference>
<feature type="compositionally biased region" description="Basic and acidic residues" evidence="4">
    <location>
        <begin position="1533"/>
        <end position="1545"/>
    </location>
</feature>
<feature type="compositionally biased region" description="Basic and acidic residues" evidence="4">
    <location>
        <begin position="2965"/>
        <end position="2980"/>
    </location>
</feature>
<feature type="compositionally biased region" description="Basic and acidic residues" evidence="4">
    <location>
        <begin position="3113"/>
        <end position="3122"/>
    </location>
</feature>
<feature type="compositionally biased region" description="Basic and acidic residues" evidence="4">
    <location>
        <begin position="4393"/>
        <end position="4409"/>
    </location>
</feature>
<feature type="compositionally biased region" description="Basic and acidic residues" evidence="4">
    <location>
        <begin position="3995"/>
        <end position="4010"/>
    </location>
</feature>
<feature type="compositionally biased region" description="Basic and acidic residues" evidence="4">
    <location>
        <begin position="1865"/>
        <end position="1880"/>
    </location>
</feature>
<feature type="compositionally biased region" description="Basic and acidic residues" evidence="4">
    <location>
        <begin position="4224"/>
        <end position="4236"/>
    </location>
</feature>
<feature type="compositionally biased region" description="Basic and acidic residues" evidence="4">
    <location>
        <begin position="1973"/>
        <end position="1992"/>
    </location>
</feature>
<feature type="compositionally biased region" description="Basic and acidic residues" evidence="4">
    <location>
        <begin position="4561"/>
        <end position="4576"/>
    </location>
</feature>
<feature type="compositionally biased region" description="Basic and acidic residues" evidence="4">
    <location>
        <begin position="1326"/>
        <end position="1355"/>
    </location>
</feature>
<feature type="compositionally biased region" description="Basic and acidic residues" evidence="4">
    <location>
        <begin position="4293"/>
        <end position="4305"/>
    </location>
</feature>
<feature type="compositionally biased region" description="Acidic residues" evidence="4">
    <location>
        <begin position="6627"/>
        <end position="6639"/>
    </location>
</feature>
<evidence type="ECO:0000256" key="1">
    <source>
        <dbReference type="ARBA" id="ARBA00004613"/>
    </source>
</evidence>
<feature type="compositionally biased region" description="Basic and acidic residues" evidence="4">
    <location>
        <begin position="1093"/>
        <end position="1111"/>
    </location>
</feature>
<feature type="compositionally biased region" description="Basic and acidic residues" evidence="4">
    <location>
        <begin position="4064"/>
        <end position="4079"/>
    </location>
</feature>
<feature type="compositionally biased region" description="Basic and acidic residues" evidence="4">
    <location>
        <begin position="1072"/>
        <end position="1084"/>
    </location>
</feature>
<feature type="compositionally biased region" description="Basic and acidic residues" evidence="4">
    <location>
        <begin position="3688"/>
        <end position="3700"/>
    </location>
</feature>
<feature type="compositionally biased region" description="Basic and acidic residues" evidence="4">
    <location>
        <begin position="2738"/>
        <end position="2747"/>
    </location>
</feature>
<feature type="compositionally biased region" description="Basic and acidic residues" evidence="4">
    <location>
        <begin position="1662"/>
        <end position="1709"/>
    </location>
</feature>
<reference evidence="6 7" key="1">
    <citation type="submission" date="2023-09" db="EMBL/GenBank/DDBJ databases">
        <title>Genomes of two closely related lineages of the louse Polyplax serrata with different host specificities.</title>
        <authorList>
            <person name="Martinu J."/>
            <person name="Tarabai H."/>
            <person name="Stefka J."/>
            <person name="Hypsa V."/>
        </authorList>
    </citation>
    <scope>NUCLEOTIDE SEQUENCE [LARGE SCALE GENOMIC DNA]</scope>
    <source>
        <strain evidence="6">98ZLc_SE</strain>
    </source>
</reference>
<feature type="compositionally biased region" description="Basic and acidic residues" evidence="4">
    <location>
        <begin position="2219"/>
        <end position="2234"/>
    </location>
</feature>
<keyword evidence="2" id="KW-0964">Secreted</keyword>
<feature type="compositionally biased region" description="Basic and acidic residues" evidence="4">
    <location>
        <begin position="1225"/>
        <end position="1240"/>
    </location>
</feature>
<dbReference type="Proteomes" id="UP001359485">
    <property type="component" value="Unassembled WGS sequence"/>
</dbReference>
<feature type="compositionally biased region" description="Basic and acidic residues" evidence="4">
    <location>
        <begin position="2518"/>
        <end position="2533"/>
    </location>
</feature>
<feature type="compositionally biased region" description="Basic and acidic residues" evidence="4">
    <location>
        <begin position="2908"/>
        <end position="2923"/>
    </location>
</feature>
<feature type="compositionally biased region" description="Basic and acidic residues" evidence="4">
    <location>
        <begin position="2461"/>
        <end position="2476"/>
    </location>
</feature>
<feature type="compositionally biased region" description="Basic and acidic residues" evidence="4">
    <location>
        <begin position="1934"/>
        <end position="1964"/>
    </location>
</feature>
<feature type="compositionally biased region" description="Basic and acidic residues" evidence="4">
    <location>
        <begin position="4848"/>
        <end position="4858"/>
    </location>
</feature>
<evidence type="ECO:0000256" key="3">
    <source>
        <dbReference type="ARBA" id="ARBA00022729"/>
    </source>
</evidence>
<feature type="compositionally biased region" description="Basic and acidic residues" evidence="4">
    <location>
        <begin position="4020"/>
        <end position="4029"/>
    </location>
</feature>
<feature type="compositionally biased region" description="Basic and acidic residues" evidence="4">
    <location>
        <begin position="2851"/>
        <end position="2866"/>
    </location>
</feature>
<feature type="compositionally biased region" description="Basic and acidic residues" evidence="4">
    <location>
        <begin position="4517"/>
        <end position="4526"/>
    </location>
</feature>
<feature type="compositionally biased region" description="Basic and acidic residues" evidence="4">
    <location>
        <begin position="4086"/>
        <end position="4098"/>
    </location>
</feature>
<evidence type="ECO:0000256" key="4">
    <source>
        <dbReference type="SAM" id="MobiDB-lite"/>
    </source>
</evidence>
<feature type="region of interest" description="Disordered" evidence="4">
    <location>
        <begin position="4840"/>
        <end position="4863"/>
    </location>
</feature>
<gene>
    <name evidence="6" type="ORF">RUM44_008766</name>
</gene>
<feature type="compositionally biased region" description="Basic and acidic residues" evidence="4">
    <location>
        <begin position="3034"/>
        <end position="3049"/>
    </location>
</feature>
<feature type="compositionally biased region" description="Basic and acidic residues" evidence="4">
    <location>
        <begin position="1397"/>
        <end position="1412"/>
    </location>
</feature>
<dbReference type="InterPro" id="IPR001007">
    <property type="entry name" value="VWF_dom"/>
</dbReference>
<feature type="compositionally biased region" description="Basic and acidic residues" evidence="4">
    <location>
        <begin position="3170"/>
        <end position="3182"/>
    </location>
</feature>
<feature type="compositionally biased region" description="Basic and acidic residues" evidence="4">
    <location>
        <begin position="4314"/>
        <end position="4331"/>
    </location>
</feature>
<feature type="compositionally biased region" description="Basic and acidic residues" evidence="4">
    <location>
        <begin position="2874"/>
        <end position="2885"/>
    </location>
</feature>
<sequence>MTSPVLQVRFQGRFLLRVTRTLAVNLQTVHPEFILARCRDVTYLVSLLHFTGVRTKSRYPNGCYYNFEHYNEGERIITNEPCLNCTCRNRIFMCYLRVCPFTKEIGQNCTIEKVPGQCCPIITCPEVPVHLLASSTTEHSGGNKVPGAYHGYKGTAVGQLDNNGCIIDGDFYPNGAQVPGSPEKPCELCYCIRNKTACIMQECALHVDGCRPVYEDGQCFPVRYQCDDSPYEDEPTTTFRPPPTPGLVLTTTSADPLECTYNNEIFADGSRIGTEDPCEHCYCLKGKIACAVQECGAPLEKEGQNCTALPPAPGKCCPDSYQCDDVIIKAPETNILKKDEKYPPKQFGTHDITLPSQSINPSTEGFLSENKYGQSTTESVDVHDKNTQQPGDASLTQKGSHPSDTTQKPDNTVTESNVPLEPSNEVDPSKQTTHYPLDPPNGDRIIFPDTPIKGQVFVKPNKEQETTENAHGGSQYSQPYEKEPTSLTHSPLQETNTMDKNNSQPESDSLTYNGNELPPKHTKDTDAPNKQDPLLDKLHNIIQDVQAQVNDGNTSSIPEDTAYGTTNQSQTGHFTERPEILSHTQHSSQETQTIPEIQTEKPTKTNYPHQQTDTNIINKIHGIINGIYSQVTSTISPVKHESHNNMSYTKHGQKPGDSKYPHGTEEYPEGATGRPDDRYPEGATGRPDDKYPDGQQPVDEFGRPIDKDQHPEKYKPGYKPGQKPGYSKYPHGTEEYPEGATGRPDEKYPDSQQPVDEFGRPIDKDQHPEKYKPGQKPDDSKYPHGTDKYPEGATGRPDEKYPDGQQPVDEFGRPIDKDQHPEKYKPGQKPGDSKYPHGTEEYPEGTTGRPDDRYPEGATGRPDDKYPNGQQPVDEFGRPIDKDQHPEKYKPGYKPGQKPGDSKYPHGTEEYPEGATGRPDEKYPDGQQPLDEFGRPIDKDQHPEKYKPDDSKYPHGTEEYPEGATGRPDDRYPEGATLRPHEKYPDGQPPVDEIGRPIDKDQHPEKYKPGHKPGQQPGDSKYPHGTEEYPEGPTGRPDEKYPDGQPPVDEFGRPIDKDQHPEKYKPGYKPGQKPDDSKYPHGTEEYPEGATGRPDDRYPEGATGRPDDKYPEGQQPVDEIGRPIDKDQHPEKYKPGYKPGQKPDDSKYPHGTEQYPVGATGRPDDKYPDGQQPVDEFGRPIEKDQHPEKYKPGDSKYPHGTEEYPEGATGRPDEKYPDGQPPVDEFGRPIDKDQHPEKYKPGYKPGQKPDDSKYPHGTEEYPEGATGRPDEKYPDGQPPVDEFGRPIDKDQHPEKYKPGYKPGQKPDDSKYPHGTEEYPEGAATGRPDEKYPDGQPHVDEFGRPIDKDQYPEKYKPGYKPGQKPGDSKYPHGTEEYPEGATGRPDEKYPDGQQPVDEFGRPIDKDQYPEKYKPGYKPGQQPGDSKYPHGTEEYPEGATGRPDEKYPNGQQSVDEFGRPIDKDQHPEKYKPGYKPGQQPGDSKYPHGTEEYPEGATGRPDEKYPDGQQPLDEFGRPIDKDQHPEKYKPGYKPGQKPDDSKYPHGTEEYPEGATGRPDDRYPEGATGRPDDKYPDGQQPVDEIGRPIDKDQHPEKYKPGYKPGQKPDDSKYPHGTEQYPEGATGRPDDKYPDGQQPVDEFGRPIEKDQHPEKYKPGYKPGQKPGDSKYPHGTEEYPEGATERPDEKYPDGQPHVDEFGRPIDKDQHPEKYKPGYKPGQKPGDSKYPHGTEEYPEGATGRPDEKYPDGQPHVDEFGRPIDKDQHPEKYKPGYKPGQKPDDSKYPHSTEEYPEGATGRPDEKYPDGQPHLDEFGRPIDKDQYPEKYKPGYKPGQKPGDSKYPHGTEEYPEGATGRPDEKYPDGQQPVDEFGRPIDKDQYPEKYKPGYKPGQKPGDSKYPHGTEEYPEGATGRPDDRYPEGATGRPDEKYPDGQQPVDEFGKPIDKDQHPEKYKPGQKPGDSKFPHGTEEYPEGATGRPDDRYPEGATLRPHEKYPDGQEPVDEFGRPIDKDQHPEKYKPGYKPGQKPGDSKYPHGTEEYPEGATGRPDDRYPEGATGRPDDKYPDGQQPVDEFGKPVDKDQHPEKYKPGQKPGDSKYPHGTQEYPEGATGRPDEKYPEGATSYQPTLVPDHGQQPDHEKDTLLPHDNKRPTNDILSQIHGIVQDLYNRVTTTIMPQKEYESTTTSVESYEPNKKTNLTNNDNTSVVSIGTQETHPDGQQPVDEFGRPIEKDQHPEKYKPGYKPGQKPDDSKYPHGTEEYPEGPTGRPDEKYPDGQQPVDEFGRPIDKDQHPEKYKPGYKPGQKPGDSKYPHGTEEYPEGATGRPDDRYPEGATGRPDDKYPDGQQPVDEIGRPIDKDQHPEKYKPGYKPGQKPDDSKYPHGTEEYPEGATGRPDDRYPEGATGRPDDKYPDGQQPDQHPEKYKPGYKPGQKPDDSKYPHGTEQYPEGATGRPDDKYPDGQQPVDEFGRPIEKDQHHEKYKPGYKPGQKPGDSKYPHGTEEYPEGPTGRPDEKYPDGQPPVDELGRPIEKDQHPEKYKPGYKPGQKPGDSKYPHGTEEYPEGATGRPDDRYPEGATGRPDDKYPDGQQPVDEFGRPIDKDQHPEKYKPGHKPGQKPDDSKYPHGTEEYPEGPTGRPDEKYPDGQPPVDELGRPIEKDQHPEKYKPGYKPGQKPGDSKYPHGTEEYPEGATGRPDDRYPEGATGRPDDKYPDGQQPVDEFGRPIDKDQHPEKYKPGYKPGQKPGDSKYPHGTEEYPEGATGRPDDRYPEGATGRPDDKYPDGQQPVDEIGRPIDKDQHPEKYKPGYKPGQKPDDSKYPHGTEEYPEGATGRPDDRYPEGATGRPDDKYPDGQQPVDEFGRPIDKDQHPEKYKPGYQPGQKPDDSKYPHGTEEYPEGATGRPDDKYPDGQQPVDEFGRPIEKDQHPEKYKPGYKPGQKPGDSKYPHGTEEYPEGPTGRPDEKYPDGQEPVDEFGRPIEKDQHPEKYKPGYKPGQKPGDSKYPHGTEEYPEGATGRPDDRYPEGATGRPDEKYPDGQEPVDEFGKPIDKDQHPEKYKPGYKPGQKPDDSKYPHGTDEYPEGATGRPDEKYPDGQPPVDEFGRPIEKDQHPEKYKPGYKPGQKPDDSKYPHGTEQYPEGATGRPDDKYPDGQQPVDEIGRPIDKDQHPEKYKPGYKPGQKPDDSKYPHGTEEYPEGPTGRPDEKYPDGQQPVDEFGRPIDKDQHPEKYKPGYKPGQKPGDSKYPHGTEEYPEGATGRPDDRYPEGATGRPDEKYPDGQQPVDEFGRPIDKDQHPEKYKPGYKPGQKPGDSKYPHGTEEYPEGATGRPDDRYPEGATGRPDEKYPDGQQPVDEFGRPIDKDQHPEKYKPGYKPGQKPGDSKYPHGTEEYPEGATGRPDEKYPDGQQPVDEFGRPIDKDQHPEKYKPGYKPGQKPGDSKYPHMELMTDTPKELLEDQMRNILMVNNLWMNLANQSTRINILKNTNRVTNLDRNQEILNIHMELKSTPKELLDDLMTDTPKELLEDQMRNILMVNNLWMNLADQSTRINILKNTNLVTNLDKNQVIPNIHMELKNTPKELQDDLMTDTPKVLLEDQMRNILMVNNLWMNLADQSTRINILKNTNLVTNLDKNQEILNIHMELKSTPKELLDDLMTDTPKELLEDQMRNILTVNNLWMNLADQFDKDQHPEKYKPGYKPGQKPDDSKYPHGTEEYPEGATGRPDDRYPEGATGRPDEKYPDGQQPVDEFGRPIDKDQHPEKYKPGYKPGQKPGDSKYPHGTEEYPEGATGRPDDRYPEGATGRPDEKYPDGQEPVDEFGRPIDKDQHPQKYKPGQKPGDSKYPHGTEEYPEGATGRPDDRYPEGATGRPDEKYPDGQQPVDEFGKPIDKDQHPEKYKPGYKPGQKPDDSKYPHGTEEYPEGSTGRPGDRYPEGATGRPDEKYPDGQQPVDEFGRPIDKDQHPEKYKPGYKPEQKPGDSKYPHGTEEYPEGATGRPDEKYPDGQEPVDEFGRPIDKDQHPEKYKPGYKPGQKPGDSKYPHGTEEYPEGATGRPDDRYPEGATGRPDEKYPDGQQPVDEFGRPIDKDQHPEKYKPGYKPGQKPDDSKYPHGTEEYPEGATGRPDDRYPEGATGRPDEKYPDGQQPVDEFGRPIDKDQHPEKYQPGYKPGQKPDDSKYPHGTEEYPEGATGRPDDRYPEGATGRPDEKYPDGQQPVDEFGRPIDKDQLPEKYKPGYKPGQKPDDSKYPHGTEEYPEGATGRPDDRYPEGATGRPDEKYPDGQQPVDEFGRPIDKDQHPEKYQPGYKPGQKPDDSKYPHGTEEYPEGATGRPDDRYPEGATGRPHEKYPNGQQPVDEFGRPIDKDQHPEKYKPGQKPGDSKYPHGTEEYPEGATGRPDEKYPDGQQPVDEFGRPIDKYQDPEKYEPGYKPGQKPGDSKYPHGTEEYPEGATGRPDDRYPEGATGRPHEKYPNGQQPEILNIHTELKSTLKELLEDPDEKYPDGQQPVDEFGRPIDKYQDPEKYEPGYKPGQKPGDSKYPHGTEEYPEGATGRPDDRYPEGATGRPDGKYPDGQQPVDKFGKPIDKDQHPEKYKPGYKPGQKPGDSIYPHGTEEYPEGATGRPDDRYPEGATGRPDEKYPDGDSKYPHGTEEYPEGATGRPDDRYPEGATGRPDEKYPDGQQPVDEFGKPIDKDQHPEKYKPGYKPGQKPGDSKYPHGTEEYPEGATGRPDGKYPDGQQPVDKFGKPIDKDQHPEKYKPGYKPGQKPGDSIYPHATEEYPEGGTGRPDEKYPEINTAKPADKYDYITTVPSVTGELDSSTPNSDDLINKLHNIINGIQSNEDVTTPLSTHSLYEGVGTVTSHPKPMLHETTTKDPVESSTNRPLHVVYPTYYPEGIIIRKPSIGPDDLNKVTVTPENAGMESSTNSENETPTFGTEKVSSGVGMPEYPIKNIDDSYTSTDELTHRPIGEPDSEKDTSGYTVFDIQTEISSESSTTHPSIIVQEVHTEVHSERPTMKPSHIHGTESDVKEGTTNLHHVPFESTAYRPMPNEFGTTPEGQTSRPVFVTDQTSKDQATVRPSATELPSYFVTKLGEEYPTESQTSFDPFRSTTIRPSIYEEETFKPGQHYPGQFKPTKEPDSFVFNNEDDDVTQKPFHVRPQAGTEGVFTGAPFTNEPTFEFAFSSTPNYVFVTDGFEEETEKPTYNIAPVPFKIINGTKVYYPEKSNPEKPVEDDTDYDGYDYVPYDIVNGTKVLYPQLVSTTQQPTTTPHRLGMYVPYKIINGSKVYYTEDKPTPEDYDGLDYVPFEIVDGKKVFHPEWMPSSTTTTTTSKPVRKPAMYVPYKLVNGTKVFHPKDAQYHPHNIPKEYDGFELIPYDVVDGNKVFYPDKAASTTEKPTLKALYVPYKVVNGTKVYYPKDAAEKPLENIGDYDGFDLVPYETVDGKKVFHPELIKSTPRPIEVPMAYLPFKVVDGSKIYYPKDNTKKPETLPEEYDGYDLVPFQEIDGEKYFYPENNEEVATEKPHPQGMFVPYKILKGRKVYHLKHARTKPNEIPDGYDGFDFIPYDIIDGKKVYHPERVPQKPLTATYPQTTVPNFDDYTFSYTDDAKPTTDMPSIYVPFKLVNGSKVFYPKDAQNQPYLLPDGYDGFEYVPYEDVNGTKVFHPEKVKPIKPQALYVPYKIVNGSKVYYPNDATEKPRPTTPPGYDGVDLVPYEIKNGIQVFYPNRVKPSGDTPTSMYVPFKLINGTKVYNPEHAKYQPQFIPHGYDGFDYLPYEVENDTKVFYPDRVTTTPTHSPQGMYVPYKLVNGTKVYYPKEAQTRPQPLSDEYHGLDYIPYDVINGTKIFRPEQVTTKPGRPAMYVPFKVINGTKVYYPKRAQENPHKIPAGYDGFDYIPYDEVNGQKVFHPEQGFMPVTKPPALLPALFVPYKIVNNTKVFYPKDAHDRPHLIPQGYDGFEYIPYEEVDGKKIFKPEQAIRPLTVRPMLNQALYVPYKIINGTKVYYPKHAQEKPDKVPVQDYDGFDYVPYEEVDGKKVFHPEQTIPTVTTPPSFTQALYVPYKIINGTKVFYPKDAQQYPINIPRGYDGFEYIPYEVVDGKKVFHPEQAIRPVTTPNPYRQGLYVPYKKVNGTKVYYPKYAKEQLQKLPEGFDGLDYVPYDVIDGKKVFHPEQAVAPVTLPTPTNLPSLYVPYKVINGTKVFYPTDAKQKPFQIPQEYEGYENIPYEVVNGQKVFKPELALKPTTTEPPFSQAAYVPYKIQNGTKVYYPKHAQSLPQYVPQGYDGFDYVPYDIVNGTKVFHLEKAVKPVTAKQPLHYLCVPYKLVNGAKVFHPNDAKPHPQQIPPGYDGFDYMPYDVVDGKKVFYPELATTPPPTVVPLLHGTFVPFKLSNGTKVFHPVDAHEETQPVPQGYDGSDYVPYEAVNGSKVFYPELISVPVDGVPGVYIPFRLSNGKKIFMPEAASTNYPKGGVAKPYDGIAYVPYKSGTDRTVKPATGGNSQIIYVDDKDEILKPHGRPQQSTGVPGEGSCLLNNRTYANNTDIPAFNPCQSRCRCVSSIVQCVRVECPAPPQDAKLSCSPVYREGSCCPTYACDEGTQTPGHLDDDKKPSHGANPADSNDSQKLGKPKPDQQESAEPFDHVEGVLPSDLMPDDDYDNDDEEPYGPGTCRYAGKVYVSAQQIPRDDPCDFCFCFRSDIICLQQSCPPPIPGCRDEPIQGFCCPRYECHVKMATVLNVTSTTTTTTTTLPPHFFSHAYKGSAVRTGCFVQGKAYKVGQPIPSASGPCMDCNCGGDGRMKCEPKVCTPEPMIRKMIIPSKEDDTTTVSPFVSYRKR</sequence>
<feature type="compositionally biased region" description="Basic and acidic residues" evidence="4">
    <location>
        <begin position="518"/>
        <end position="532"/>
    </location>
</feature>
<feature type="compositionally biased region" description="Basic and acidic residues" evidence="4">
    <location>
        <begin position="3400"/>
        <end position="3415"/>
    </location>
</feature>
<feature type="compositionally biased region" description="Basic and acidic residues" evidence="4">
    <location>
        <begin position="674"/>
        <end position="692"/>
    </location>
</feature>
<feature type="compositionally biased region" description="Basic and acidic residues" evidence="4">
    <location>
        <begin position="1999"/>
        <end position="2014"/>
    </location>
</feature>
<feature type="compositionally biased region" description="Basic and acidic residues" evidence="4">
    <location>
        <begin position="1908"/>
        <end position="1926"/>
    </location>
</feature>
<dbReference type="Gene3D" id="2.10.70.10">
    <property type="entry name" value="Complement Module, domain 1"/>
    <property type="match status" value="1"/>
</dbReference>
<dbReference type="PANTHER" id="PTHR46698">
    <property type="entry name" value="CROSSVEINLESS 2"/>
    <property type="match status" value="1"/>
</dbReference>
<evidence type="ECO:0000259" key="5">
    <source>
        <dbReference type="PROSITE" id="PS50184"/>
    </source>
</evidence>
<feature type="compositionally biased region" description="Low complexity" evidence="4">
    <location>
        <begin position="2190"/>
        <end position="2199"/>
    </location>
</feature>
<feature type="compositionally biased region" description="Basic and acidic residues" evidence="4">
    <location>
        <begin position="1304"/>
        <end position="1316"/>
    </location>
</feature>
<organism evidence="6 7">
    <name type="scientific">Polyplax serrata</name>
    <name type="common">Common mouse louse</name>
    <dbReference type="NCBI Taxonomy" id="468196"/>
    <lineage>
        <taxon>Eukaryota</taxon>
        <taxon>Metazoa</taxon>
        <taxon>Ecdysozoa</taxon>
        <taxon>Arthropoda</taxon>
        <taxon>Hexapoda</taxon>
        <taxon>Insecta</taxon>
        <taxon>Pterygota</taxon>
        <taxon>Neoptera</taxon>
        <taxon>Paraneoptera</taxon>
        <taxon>Psocodea</taxon>
        <taxon>Troctomorpha</taxon>
        <taxon>Phthiraptera</taxon>
        <taxon>Anoplura</taxon>
        <taxon>Polyplacidae</taxon>
        <taxon>Polyplax</taxon>
    </lineage>
</organism>
<feature type="compositionally biased region" description="Basic and acidic residues" evidence="4">
    <location>
        <begin position="2804"/>
        <end position="2816"/>
    </location>
</feature>
<feature type="compositionally biased region" description="Basic and acidic residues" evidence="4">
    <location>
        <begin position="4271"/>
        <end position="4284"/>
    </location>
</feature>
<feature type="region of interest" description="Disordered" evidence="4">
    <location>
        <begin position="641"/>
        <end position="2148"/>
    </location>
</feature>
<feature type="region of interest" description="Disordered" evidence="4">
    <location>
        <begin position="554"/>
        <end position="573"/>
    </location>
</feature>
<evidence type="ECO:0000256" key="2">
    <source>
        <dbReference type="ARBA" id="ARBA00022525"/>
    </source>
</evidence>
<feature type="compositionally biased region" description="Basic and acidic residues" evidence="4">
    <location>
        <begin position="3735"/>
        <end position="3750"/>
    </location>
</feature>
<feature type="compositionally biased region" description="Basic and acidic residues" evidence="4">
    <location>
        <begin position="4340"/>
        <end position="4370"/>
    </location>
</feature>
<feature type="compositionally biased region" description="Basic and acidic residues" evidence="4">
    <location>
        <begin position="1050"/>
        <end position="1065"/>
    </location>
</feature>
<feature type="region of interest" description="Disordered" evidence="4">
    <location>
        <begin position="2169"/>
        <end position="3430"/>
    </location>
</feature>
<feature type="compositionally biased region" description="Low complexity" evidence="4">
    <location>
        <begin position="717"/>
        <end position="730"/>
    </location>
</feature>
<feature type="compositionally biased region" description="Basic and acidic residues" evidence="4">
    <location>
        <begin position="3205"/>
        <end position="3220"/>
    </location>
</feature>
<evidence type="ECO:0000313" key="6">
    <source>
        <dbReference type="EMBL" id="KAK6638337.1"/>
    </source>
</evidence>
<feature type="compositionally biased region" description="Basic and acidic residues" evidence="4">
    <location>
        <begin position="1119"/>
        <end position="1134"/>
    </location>
</feature>
<dbReference type="PROSITE" id="PS50184">
    <property type="entry name" value="VWFC_2"/>
    <property type="match status" value="2"/>
</dbReference>
<feature type="compositionally biased region" description="Basic and acidic residues" evidence="4">
    <location>
        <begin position="2319"/>
        <end position="2337"/>
    </location>
</feature>
<feature type="compositionally biased region" description="Basic and acidic residues" evidence="4">
    <location>
        <begin position="2129"/>
        <end position="2147"/>
    </location>
</feature>
<feature type="compositionally biased region" description="Basic and acidic residues" evidence="4">
    <location>
        <begin position="3008"/>
        <end position="3027"/>
    </location>
</feature>
<feature type="compositionally biased region" description="Basic and acidic residues" evidence="4">
    <location>
        <begin position="1141"/>
        <end position="1150"/>
    </location>
</feature>
<feature type="compositionally biased region" description="Basic and acidic residues" evidence="4">
    <location>
        <begin position="1773"/>
        <end position="1785"/>
    </location>
</feature>
<feature type="compositionally biased region" description="Basic and acidic residues" evidence="4">
    <location>
        <begin position="4466"/>
        <end position="4484"/>
    </location>
</feature>
<feature type="compositionally biased region" description="Basic and acidic residues" evidence="4">
    <location>
        <begin position="3804"/>
        <end position="3815"/>
    </location>
</feature>
<feature type="compositionally biased region" description="Basic and acidic residues" evidence="4">
    <location>
        <begin position="3825"/>
        <end position="3834"/>
    </location>
</feature>
<feature type="compositionally biased region" description="Basic and acidic residues" evidence="4">
    <location>
        <begin position="1890"/>
        <end position="1899"/>
    </location>
</feature>
<feature type="compositionally biased region" description="Basic and acidic residues" evidence="4">
    <location>
        <begin position="6604"/>
        <end position="6619"/>
    </location>
</feature>
<feature type="compositionally biased region" description="Basic and acidic residues" evidence="4">
    <location>
        <begin position="2543"/>
        <end position="2552"/>
    </location>
</feature>
<keyword evidence="7" id="KW-1185">Reference proteome</keyword>
<feature type="compositionally biased region" description="Polar residues" evidence="4">
    <location>
        <begin position="583"/>
        <end position="596"/>
    </location>
</feature>
<feature type="compositionally biased region" description="Basic and acidic residues" evidence="4">
    <location>
        <begin position="1719"/>
        <end position="1728"/>
    </location>
</feature>
<feature type="compositionally biased region" description="Basic and acidic residues" evidence="4">
    <location>
        <begin position="1554"/>
        <end position="1572"/>
    </location>
</feature>
<feature type="compositionally biased region" description="Basic and acidic residues" evidence="4">
    <location>
        <begin position="2687"/>
        <end position="2705"/>
    </location>
</feature>
<feature type="compositionally biased region" description="Basic and acidic residues" evidence="4">
    <location>
        <begin position="4604"/>
        <end position="4633"/>
    </location>
</feature>
<feature type="compositionally biased region" description="Basic and acidic residues" evidence="4">
    <location>
        <begin position="4245"/>
        <end position="4263"/>
    </location>
</feature>
<feature type="compositionally biased region" description="Basic and acidic residues" evidence="4">
    <location>
        <begin position="849"/>
        <end position="866"/>
    </location>
</feature>
<feature type="compositionally biased region" description="Basic and acidic residues" evidence="4">
    <location>
        <begin position="1602"/>
        <end position="1611"/>
    </location>
</feature>
<feature type="compositionally biased region" description="Basic and acidic residues" evidence="4">
    <location>
        <begin position="1282"/>
        <end position="1297"/>
    </location>
</feature>
<feature type="compositionally biased region" description="Basic and acidic residues" evidence="4">
    <location>
        <begin position="3368"/>
        <end position="3377"/>
    </location>
</feature>
<feature type="compositionally biased region" description="Basic and acidic residues" evidence="4">
    <location>
        <begin position="3869"/>
        <end position="3884"/>
    </location>
</feature>
<feature type="compositionally biased region" description="Basic and acidic residues" evidence="4">
    <location>
        <begin position="3274"/>
        <end position="3289"/>
    </location>
</feature>
<feature type="compositionally biased region" description="Basic and acidic residues" evidence="4">
    <location>
        <begin position="4693"/>
        <end position="4702"/>
    </location>
</feature>
<feature type="compositionally biased region" description="Basic and acidic residues" evidence="4">
    <location>
        <begin position="3148"/>
        <end position="3163"/>
    </location>
</feature>
<feature type="compositionally biased region" description="Basic and acidic residues" evidence="4">
    <location>
        <begin position="3317"/>
        <end position="3335"/>
    </location>
</feature>
<feature type="compositionally biased region" description="Basic and acidic residues" evidence="4">
    <location>
        <begin position="2276"/>
        <end position="2291"/>
    </location>
</feature>
<feature type="compositionally biased region" description="Basic and acidic residues" evidence="4">
    <location>
        <begin position="654"/>
        <end position="665"/>
    </location>
</feature>
<feature type="compositionally biased region" description="Basic and acidic residues" evidence="4">
    <location>
        <begin position="2644"/>
        <end position="2659"/>
    </location>
</feature>
<feature type="compositionally biased region" description="Basic and acidic residues" evidence="4">
    <location>
        <begin position="3230"/>
        <end position="3239"/>
    </location>
</feature>
<feature type="compositionally biased region" description="Basic and acidic residues" evidence="4">
    <location>
        <begin position="1794"/>
        <end position="1823"/>
    </location>
</feature>
<feature type="compositionally biased region" description="Basic and acidic residues" evidence="4">
    <location>
        <begin position="2241"/>
        <end position="2253"/>
    </location>
</feature>
<feature type="compositionally biased region" description="Polar residues" evidence="4">
    <location>
        <begin position="387"/>
        <end position="417"/>
    </location>
</feature>
<feature type="compositionally biased region" description="Basic and acidic residues" evidence="4">
    <location>
        <begin position="3343"/>
        <end position="3358"/>
    </location>
</feature>
<feature type="domain" description="VWFC" evidence="5">
    <location>
        <begin position="259"/>
        <end position="324"/>
    </location>
</feature>
<feature type="compositionally biased region" description="Basic and acidic residues" evidence="4">
    <location>
        <begin position="757"/>
        <end position="802"/>
    </location>
</feature>
<feature type="compositionally biased region" description="Basic and acidic residues" evidence="4">
    <location>
        <begin position="3091"/>
        <end position="3106"/>
    </location>
</feature>
<feature type="compositionally biased region" description="Basic and acidic residues" evidence="4">
    <location>
        <begin position="2345"/>
        <end position="2360"/>
    </location>
</feature>
<feature type="compositionally biased region" description="Basic and acidic residues" evidence="4">
    <location>
        <begin position="4133"/>
        <end position="4146"/>
    </location>
</feature>
<feature type="compositionally biased region" description="Basic and acidic residues" evidence="4">
    <location>
        <begin position="2669"/>
        <end position="2678"/>
    </location>
</feature>
<feature type="compositionally biased region" description="Basic and acidic residues" evidence="4">
    <location>
        <begin position="1247"/>
        <end position="1259"/>
    </location>
</feature>
<feature type="compositionally biased region" description="Polar residues" evidence="4">
    <location>
        <begin position="4897"/>
        <end position="4915"/>
    </location>
</feature>
<comment type="caution">
    <text evidence="6">The sequence shown here is derived from an EMBL/GenBank/DDBJ whole genome shotgun (WGS) entry which is preliminary data.</text>
</comment>
<feature type="compositionally biased region" description="Basic and acidic residues" evidence="4">
    <location>
        <begin position="2561"/>
        <end position="2579"/>
    </location>
</feature>
<feature type="region of interest" description="Disordered" evidence="4">
    <location>
        <begin position="583"/>
        <end position="610"/>
    </location>
</feature>
<feature type="compositionally biased region" description="Basic and acidic residues" evidence="4">
    <location>
        <begin position="2042"/>
        <end position="2060"/>
    </location>
</feature>
<proteinExistence type="predicted"/>
<feature type="compositionally biased region" description="Basic and acidic residues" evidence="4">
    <location>
        <begin position="3938"/>
        <end position="3972"/>
    </location>
</feature>
<feature type="compositionally biased region" description="Basic and acidic residues" evidence="4">
    <location>
        <begin position="1454"/>
        <end position="1469"/>
    </location>
</feature>
<feature type="compositionally biased region" description="Basic and acidic residues" evidence="4">
    <location>
        <begin position="1833"/>
        <end position="1842"/>
    </location>
</feature>
<feature type="compositionally biased region" description="Basic and acidic residues" evidence="4">
    <location>
        <begin position="1176"/>
        <end position="1202"/>
    </location>
</feature>
<feature type="compositionally biased region" description="Polar residues" evidence="4">
    <location>
        <begin position="354"/>
        <end position="379"/>
    </location>
</feature>
<feature type="compositionally biased region" description="Basic and acidic residues" evidence="4">
    <location>
        <begin position="4436"/>
        <end position="4453"/>
    </location>
</feature>
<feature type="compositionally biased region" description="Basic and acidic residues" evidence="4">
    <location>
        <begin position="4176"/>
        <end position="4194"/>
    </location>
</feature>
<feature type="compositionally biased region" description="Basic and acidic residues" evidence="4">
    <location>
        <begin position="2782"/>
        <end position="2797"/>
    </location>
</feature>
<feature type="compositionally biased region" description="Basic and acidic residues" evidence="4">
    <location>
        <begin position="1637"/>
        <end position="1652"/>
    </location>
</feature>
<feature type="compositionally biased region" description="Basic and acidic residues" evidence="4">
    <location>
        <begin position="900"/>
        <end position="909"/>
    </location>
</feature>
<dbReference type="SMART" id="SM00214">
    <property type="entry name" value="VWC"/>
    <property type="match status" value="5"/>
</dbReference>
<feature type="compositionally biased region" description="Basic and acidic residues" evidence="4">
    <location>
        <begin position="3248"/>
        <end position="3266"/>
    </location>
</feature>
<feature type="compositionally biased region" description="Basic and acidic residues" evidence="4">
    <location>
        <begin position="2024"/>
        <end position="2033"/>
    </location>
</feature>
<feature type="compositionally biased region" description="Basic and acidic residues" evidence="4">
    <location>
        <begin position="4642"/>
        <end position="4660"/>
    </location>
</feature>
<feature type="compositionally biased region" description="Basic and acidic residues" evidence="4">
    <location>
        <begin position="4038"/>
        <end position="4056"/>
    </location>
</feature>
<comment type="subcellular location">
    <subcellularLocation>
        <location evidence="1">Secreted</location>
    </subcellularLocation>
</comment>
<feature type="compositionally biased region" description="Basic and acidic residues" evidence="4">
    <location>
        <begin position="3778"/>
        <end position="3797"/>
    </location>
</feature>
<feature type="compositionally biased region" description="Basic and acidic residues" evidence="4">
    <location>
        <begin position="1365"/>
        <end position="1374"/>
    </location>
</feature>
<feature type="compositionally biased region" description="Basic and acidic residues" evidence="4">
    <location>
        <begin position="3760"/>
        <end position="3769"/>
    </location>
</feature>
<feature type="compositionally biased region" description="Basic and acidic residues" evidence="4">
    <location>
        <begin position="3891"/>
        <end position="3903"/>
    </location>
</feature>
<evidence type="ECO:0000313" key="7">
    <source>
        <dbReference type="Proteomes" id="UP001359485"/>
    </source>
</evidence>
<feature type="compositionally biased region" description="Basic and acidic residues" evidence="4">
    <location>
        <begin position="2756"/>
        <end position="2774"/>
    </location>
</feature>
<dbReference type="EMBL" id="JAWJWF010000002">
    <property type="protein sequence ID" value="KAK6638337.1"/>
    <property type="molecule type" value="Genomic_DNA"/>
</dbReference>
<feature type="compositionally biased region" description="Basic and acidic residues" evidence="4">
    <location>
        <begin position="932"/>
        <end position="958"/>
    </location>
</feature>
<feature type="compositionally biased region" description="Basic and acidic residues" evidence="4">
    <location>
        <begin position="810"/>
        <end position="840"/>
    </location>
</feature>
<feature type="compositionally biased region" description="Basic and acidic residues" evidence="4">
    <location>
        <begin position="2388"/>
        <end position="2406"/>
    </location>
</feature>
<feature type="compositionally biased region" description="Basic and acidic residues" evidence="4">
    <location>
        <begin position="2587"/>
        <end position="2602"/>
    </location>
</feature>
<feature type="region of interest" description="Disordered" evidence="4">
    <location>
        <begin position="462"/>
        <end position="532"/>
    </location>
</feature>
<feature type="region of interest" description="Disordered" evidence="4">
    <location>
        <begin position="337"/>
        <end position="449"/>
    </location>
</feature>
<feature type="compositionally biased region" description="Basic and acidic residues" evidence="4">
    <location>
        <begin position="1511"/>
        <end position="1526"/>
    </location>
</feature>
<feature type="compositionally biased region" description="Basic and acidic residues" evidence="4">
    <location>
        <begin position="967"/>
        <end position="985"/>
    </location>
</feature>
<dbReference type="InterPro" id="IPR052424">
    <property type="entry name" value="Kielin_Chordin-BMP_Reg"/>
</dbReference>
<feature type="compositionally biased region" description="Basic and acidic residues" evidence="4">
    <location>
        <begin position="3843"/>
        <end position="3861"/>
    </location>
</feature>
<protein>
    <recommendedName>
        <fullName evidence="5">VWFC domain-containing protein</fullName>
    </recommendedName>
</protein>
<feature type="compositionally biased region" description="Basic and acidic residues" evidence="4">
    <location>
        <begin position="4418"/>
        <end position="4427"/>
    </location>
</feature>
<feature type="region of interest" description="Disordered" evidence="4">
    <location>
        <begin position="4988"/>
        <end position="5008"/>
    </location>
</feature>
<feature type="region of interest" description="Disordered" evidence="4">
    <location>
        <begin position="6576"/>
        <end position="6640"/>
    </location>
</feature>
<feature type="compositionally biased region" description="Basic and acidic residues" evidence="4">
    <location>
        <begin position="2609"/>
        <end position="2621"/>
    </location>
</feature>
<feature type="compositionally biased region" description="Basic and acidic residues" evidence="4">
    <location>
        <begin position="3056"/>
        <end position="3068"/>
    </location>
</feature>
<feature type="compositionally biased region" description="Basic and acidic residues" evidence="4">
    <location>
        <begin position="2426"/>
        <end position="2435"/>
    </location>
</feature>
<keyword evidence="3" id="KW-0732">Signal</keyword>
<feature type="compositionally biased region" description="Basic and acidic residues" evidence="4">
    <location>
        <begin position="1737"/>
        <end position="1766"/>
    </location>
</feature>
<dbReference type="PANTHER" id="PTHR46698:SF3">
    <property type="entry name" value="TENECTIN ISOFORM 1-RELATED"/>
    <property type="match status" value="1"/>
</dbReference>
<feature type="domain" description="VWFC" evidence="5">
    <location>
        <begin position="61"/>
        <end position="125"/>
    </location>
</feature>
<feature type="region of interest" description="Disordered" evidence="4">
    <location>
        <begin position="3674"/>
        <end position="4775"/>
    </location>
</feature>
<feature type="compositionally biased region" description="Basic and acidic residues" evidence="4">
    <location>
        <begin position="2825"/>
        <end position="2843"/>
    </location>
</feature>
<accession>A0ABR1B9G0</accession>
<feature type="compositionally biased region" description="Basic and acidic residues" evidence="4">
    <location>
        <begin position="3299"/>
        <end position="3308"/>
    </location>
</feature>
<feature type="compositionally biased region" description="Basic and acidic residues" evidence="4">
    <location>
        <begin position="4107"/>
        <end position="4125"/>
    </location>
</feature>
<feature type="compositionally biased region" description="Basic and acidic residues" evidence="4">
    <location>
        <begin position="875"/>
        <end position="890"/>
    </location>
</feature>
<feature type="compositionally biased region" description="Basic and acidic residues" evidence="4">
    <location>
        <begin position="2713"/>
        <end position="2728"/>
    </location>
</feature>
<feature type="compositionally biased region" description="Polar residues" evidence="4">
    <location>
        <begin position="467"/>
        <end position="478"/>
    </location>
</feature>
<feature type="compositionally biased region" description="Basic and acidic residues" evidence="4">
    <location>
        <begin position="2486"/>
        <end position="2495"/>
    </location>
</feature>
<feature type="compositionally biased region" description="Basic and acidic residues" evidence="4">
    <location>
        <begin position="3913"/>
        <end position="3930"/>
    </location>
</feature>
<feature type="compositionally biased region" description="Basic and acidic residues" evidence="4">
    <location>
        <begin position="4155"/>
        <end position="4167"/>
    </location>
</feature>
<feature type="compositionally biased region" description="Basic and acidic residues" evidence="4">
    <location>
        <begin position="993"/>
        <end position="1008"/>
    </location>
</feature>